<gene>
    <name evidence="8" type="ORF">NQ317_009812</name>
</gene>
<dbReference type="InterPro" id="IPR000326">
    <property type="entry name" value="PAP2/HPO"/>
</dbReference>
<keyword evidence="3 6" id="KW-0812">Transmembrane</keyword>
<dbReference type="SUPFAM" id="SSF48317">
    <property type="entry name" value="Acid phosphatase/Vanadium-dependent haloperoxidase"/>
    <property type="match status" value="1"/>
</dbReference>
<evidence type="ECO:0000256" key="4">
    <source>
        <dbReference type="ARBA" id="ARBA00022989"/>
    </source>
</evidence>
<feature type="transmembrane region" description="Helical" evidence="6">
    <location>
        <begin position="6"/>
        <end position="27"/>
    </location>
</feature>
<keyword evidence="9" id="KW-1185">Reference proteome</keyword>
<accession>A0ABQ9JU19</accession>
<evidence type="ECO:0000313" key="8">
    <source>
        <dbReference type="EMBL" id="KAJ8981553.1"/>
    </source>
</evidence>
<dbReference type="PANTHER" id="PTHR10165:SF35">
    <property type="entry name" value="RE23632P"/>
    <property type="match status" value="1"/>
</dbReference>
<dbReference type="Pfam" id="PF01569">
    <property type="entry name" value="PAP2"/>
    <property type="match status" value="1"/>
</dbReference>
<proteinExistence type="inferred from homology"/>
<feature type="domain" description="Phosphatidic acid phosphatase type 2/haloperoxidase" evidence="7">
    <location>
        <begin position="4"/>
        <end position="92"/>
    </location>
</feature>
<comment type="subcellular location">
    <subcellularLocation>
        <location evidence="1">Membrane</location>
        <topology evidence="1">Multi-pass membrane protein</topology>
    </subcellularLocation>
</comment>
<evidence type="ECO:0000256" key="1">
    <source>
        <dbReference type="ARBA" id="ARBA00004141"/>
    </source>
</evidence>
<dbReference type="InterPro" id="IPR036938">
    <property type="entry name" value="PAP2/HPO_sf"/>
</dbReference>
<reference evidence="8" key="1">
    <citation type="journal article" date="2023" name="Insect Mol. Biol.">
        <title>Genome sequencing provides insights into the evolution of gene families encoding plant cell wall-degrading enzymes in longhorned beetles.</title>
        <authorList>
            <person name="Shin N.R."/>
            <person name="Okamura Y."/>
            <person name="Kirsch R."/>
            <person name="Pauchet Y."/>
        </authorList>
    </citation>
    <scope>NUCLEOTIDE SEQUENCE</scope>
    <source>
        <strain evidence="8">MMC_N1</strain>
    </source>
</reference>
<feature type="transmembrane region" description="Helical" evidence="6">
    <location>
        <begin position="39"/>
        <end position="59"/>
    </location>
</feature>
<organism evidence="8 9">
    <name type="scientific">Molorchus minor</name>
    <dbReference type="NCBI Taxonomy" id="1323400"/>
    <lineage>
        <taxon>Eukaryota</taxon>
        <taxon>Metazoa</taxon>
        <taxon>Ecdysozoa</taxon>
        <taxon>Arthropoda</taxon>
        <taxon>Hexapoda</taxon>
        <taxon>Insecta</taxon>
        <taxon>Pterygota</taxon>
        <taxon>Neoptera</taxon>
        <taxon>Endopterygota</taxon>
        <taxon>Coleoptera</taxon>
        <taxon>Polyphaga</taxon>
        <taxon>Cucujiformia</taxon>
        <taxon>Chrysomeloidea</taxon>
        <taxon>Cerambycidae</taxon>
        <taxon>Lamiinae</taxon>
        <taxon>Monochamini</taxon>
        <taxon>Molorchus</taxon>
    </lineage>
</organism>
<evidence type="ECO:0000256" key="2">
    <source>
        <dbReference type="ARBA" id="ARBA00008816"/>
    </source>
</evidence>
<evidence type="ECO:0000313" key="9">
    <source>
        <dbReference type="Proteomes" id="UP001162164"/>
    </source>
</evidence>
<keyword evidence="5 6" id="KW-0472">Membrane</keyword>
<comment type="caution">
    <text evidence="8">The sequence shown here is derived from an EMBL/GenBank/DDBJ whole genome shotgun (WGS) entry which is preliminary data.</text>
</comment>
<evidence type="ECO:0000256" key="3">
    <source>
        <dbReference type="ARBA" id="ARBA00022692"/>
    </source>
</evidence>
<comment type="similarity">
    <text evidence="2">Belongs to the PA-phosphatase related phosphoesterase family.</text>
</comment>
<dbReference type="EMBL" id="JAPWTJ010000177">
    <property type="protein sequence ID" value="KAJ8981553.1"/>
    <property type="molecule type" value="Genomic_DNA"/>
</dbReference>
<feature type="transmembrane region" description="Helical" evidence="6">
    <location>
        <begin position="71"/>
        <end position="88"/>
    </location>
</feature>
<dbReference type="Proteomes" id="UP001162164">
    <property type="component" value="Unassembled WGS sequence"/>
</dbReference>
<evidence type="ECO:0000256" key="6">
    <source>
        <dbReference type="SAM" id="Phobius"/>
    </source>
</evidence>
<dbReference type="Gene3D" id="1.20.144.10">
    <property type="entry name" value="Phosphatidic acid phosphatase type 2/haloperoxidase"/>
    <property type="match status" value="1"/>
</dbReference>
<dbReference type="InterPro" id="IPR043216">
    <property type="entry name" value="PAP-like"/>
</dbReference>
<evidence type="ECO:0000259" key="7">
    <source>
        <dbReference type="Pfam" id="PF01569"/>
    </source>
</evidence>
<name>A0ABQ9JU19_9CUCU</name>
<evidence type="ECO:0000256" key="5">
    <source>
        <dbReference type="ARBA" id="ARBA00023136"/>
    </source>
</evidence>
<dbReference type="PANTHER" id="PTHR10165">
    <property type="entry name" value="LIPID PHOSPHATE PHOSPHATASE"/>
    <property type="match status" value="1"/>
</dbReference>
<keyword evidence="4 6" id="KW-1133">Transmembrane helix</keyword>
<protein>
    <recommendedName>
        <fullName evidence="7">Phosphatidic acid phosphatase type 2/haloperoxidase domain-containing protein</fullName>
    </recommendedName>
</protein>
<sequence>MDGRKSFPSGHTSFCFTGMVYLTLFLFDRIDFKKQFTGRGIVFTLCMMPILFATLVGVSRTCDYHHHYSDVVGGAILGTAVGTLVYYYHGNLVDESVK</sequence>